<keyword evidence="3 10" id="KW-0285">Flavoprotein</keyword>
<evidence type="ECO:0000256" key="8">
    <source>
        <dbReference type="ARBA" id="ARBA00031306"/>
    </source>
</evidence>
<evidence type="ECO:0000313" key="13">
    <source>
        <dbReference type="EMBL" id="HIU20714.1"/>
    </source>
</evidence>
<dbReference type="PANTHER" id="PTHR30040:SF2">
    <property type="entry name" value="FAD:PROTEIN FMN TRANSFERASE"/>
    <property type="match status" value="1"/>
</dbReference>
<dbReference type="SUPFAM" id="SSF143631">
    <property type="entry name" value="ApbE-like"/>
    <property type="match status" value="1"/>
</dbReference>
<keyword evidence="12" id="KW-0472">Membrane</keyword>
<reference evidence="13" key="2">
    <citation type="journal article" date="2021" name="PeerJ">
        <title>Extensive microbial diversity within the chicken gut microbiome revealed by metagenomics and culture.</title>
        <authorList>
            <person name="Gilroy R."/>
            <person name="Ravi A."/>
            <person name="Getino M."/>
            <person name="Pursley I."/>
            <person name="Horton D.L."/>
            <person name="Alikhan N.F."/>
            <person name="Baker D."/>
            <person name="Gharbi K."/>
            <person name="Hall N."/>
            <person name="Watson M."/>
            <person name="Adriaenssens E.M."/>
            <person name="Foster-Nyarko E."/>
            <person name="Jarju S."/>
            <person name="Secka A."/>
            <person name="Antonio M."/>
            <person name="Oren A."/>
            <person name="Chaudhuri R.R."/>
            <person name="La Ragione R."/>
            <person name="Hildebrand F."/>
            <person name="Pallen M.J."/>
        </authorList>
    </citation>
    <scope>NUCLEOTIDE SEQUENCE</scope>
    <source>
        <strain evidence="13">1063</strain>
    </source>
</reference>
<comment type="caution">
    <text evidence="13">The sequence shown here is derived from an EMBL/GenBank/DDBJ whole genome shotgun (WGS) entry which is preliminary data.</text>
</comment>
<evidence type="ECO:0000256" key="9">
    <source>
        <dbReference type="ARBA" id="ARBA00048540"/>
    </source>
</evidence>
<feature type="signal peptide" evidence="12">
    <location>
        <begin position="1"/>
        <end position="22"/>
    </location>
</feature>
<keyword evidence="6 10" id="KW-0274">FAD</keyword>
<dbReference type="Pfam" id="PF02424">
    <property type="entry name" value="ApbE"/>
    <property type="match status" value="1"/>
</dbReference>
<dbReference type="PIRSF" id="PIRSF006268">
    <property type="entry name" value="ApbE"/>
    <property type="match status" value="1"/>
</dbReference>
<feature type="binding site" evidence="11">
    <location>
        <position position="176"/>
    </location>
    <ligand>
        <name>Mg(2+)</name>
        <dbReference type="ChEBI" id="CHEBI:18420"/>
    </ligand>
</feature>
<comment type="similarity">
    <text evidence="10 12">Belongs to the ApbE family.</text>
</comment>
<keyword evidence="7 10" id="KW-0460">Magnesium</keyword>
<reference evidence="13" key="1">
    <citation type="submission" date="2020-10" db="EMBL/GenBank/DDBJ databases">
        <authorList>
            <person name="Gilroy R."/>
        </authorList>
    </citation>
    <scope>NUCLEOTIDE SEQUENCE</scope>
    <source>
        <strain evidence="13">1063</strain>
    </source>
</reference>
<dbReference type="AlphaFoldDB" id="A0A9D1HR02"/>
<comment type="catalytic activity">
    <reaction evidence="9 10 12">
        <text>L-threonyl-[protein] + FAD = FMN-L-threonyl-[protein] + AMP + H(+)</text>
        <dbReference type="Rhea" id="RHEA:36847"/>
        <dbReference type="Rhea" id="RHEA-COMP:11060"/>
        <dbReference type="Rhea" id="RHEA-COMP:11061"/>
        <dbReference type="ChEBI" id="CHEBI:15378"/>
        <dbReference type="ChEBI" id="CHEBI:30013"/>
        <dbReference type="ChEBI" id="CHEBI:57692"/>
        <dbReference type="ChEBI" id="CHEBI:74257"/>
        <dbReference type="ChEBI" id="CHEBI:456215"/>
        <dbReference type="EC" id="2.7.1.180"/>
    </reaction>
</comment>
<dbReference type="PROSITE" id="PS51257">
    <property type="entry name" value="PROKAR_LIPOPROTEIN"/>
    <property type="match status" value="1"/>
</dbReference>
<evidence type="ECO:0000256" key="7">
    <source>
        <dbReference type="ARBA" id="ARBA00022842"/>
    </source>
</evidence>
<keyword evidence="4 10" id="KW-0808">Transferase</keyword>
<keyword evidence="12" id="KW-0732">Signal</keyword>
<dbReference type="GO" id="GO:0005886">
    <property type="term" value="C:plasma membrane"/>
    <property type="evidence" value="ECO:0007669"/>
    <property type="project" value="UniProtKB-SubCell"/>
</dbReference>
<name>A0A9D1HR02_9FIRM</name>
<evidence type="ECO:0000313" key="14">
    <source>
        <dbReference type="Proteomes" id="UP000824088"/>
    </source>
</evidence>
<feature type="binding site" evidence="11">
    <location>
        <position position="286"/>
    </location>
    <ligand>
        <name>Mg(2+)</name>
        <dbReference type="ChEBI" id="CHEBI:18420"/>
    </ligand>
</feature>
<keyword evidence="12" id="KW-0449">Lipoprotein</keyword>
<comment type="cofactor">
    <cofactor evidence="11">
        <name>Mg(2+)</name>
        <dbReference type="ChEBI" id="CHEBI:18420"/>
    </cofactor>
    <cofactor evidence="11">
        <name>Mn(2+)</name>
        <dbReference type="ChEBI" id="CHEBI:29035"/>
    </cofactor>
    <text evidence="11">Magnesium. Can also use manganese.</text>
</comment>
<gene>
    <name evidence="13" type="ORF">IAD51_00515</name>
</gene>
<dbReference type="GO" id="GO:0016740">
    <property type="term" value="F:transferase activity"/>
    <property type="evidence" value="ECO:0007669"/>
    <property type="project" value="UniProtKB-UniRule"/>
</dbReference>
<dbReference type="Gene3D" id="3.10.520.10">
    <property type="entry name" value="ApbE-like domains"/>
    <property type="match status" value="1"/>
</dbReference>
<evidence type="ECO:0000256" key="5">
    <source>
        <dbReference type="ARBA" id="ARBA00022723"/>
    </source>
</evidence>
<accession>A0A9D1HR02</accession>
<sequence>MRTGKKAAVALTAILILLSLTACDNAAAGEYFDVFGTTLYIESTERGYAAATAEDMREAEMLLSASVEGSDIYRINAAAAGESVTVDALTMTLLVKAREIYLLTDGAYDPSVYPLVELWGFAPGEFVAGTPPERLPSEEEIAAAKELVGFDEAFALDEDALTVTKLKDGAKLDLGGIAKGYAVETALTAATGETLVNLGGNIGGVGRDFTIGIGAPRPYSVSYVGTVTLRSGECISTSGDYERYYEVDGVRYHHIIDPFTGAPADSGLASVTVICSDGALGDALATAVMVAGAERGKEWIAELSASFPEIAAVFVTPDLSTEAVGRAFTAV</sequence>
<dbReference type="GO" id="GO:0046872">
    <property type="term" value="F:metal ion binding"/>
    <property type="evidence" value="ECO:0007669"/>
    <property type="project" value="UniProtKB-UniRule"/>
</dbReference>
<dbReference type="Proteomes" id="UP000824088">
    <property type="component" value="Unassembled WGS sequence"/>
</dbReference>
<feature type="chain" id="PRO_5039758782" description="FAD:protein FMN transferase" evidence="12">
    <location>
        <begin position="23"/>
        <end position="331"/>
    </location>
</feature>
<comment type="function">
    <text evidence="12">Flavin transferase that catalyzes the transfer of the FMN moiety of FAD and its covalent binding to the hydroxyl group of a threonine residue in a target flavoprotein.</text>
</comment>
<dbReference type="PANTHER" id="PTHR30040">
    <property type="entry name" value="THIAMINE BIOSYNTHESIS LIPOPROTEIN APBE"/>
    <property type="match status" value="1"/>
</dbReference>
<comment type="subcellular location">
    <subcellularLocation>
        <location evidence="12">Cell inner membrane</location>
        <topology evidence="12">Lipid-anchor</topology>
        <orientation evidence="12">Periplasmic side</orientation>
    </subcellularLocation>
</comment>
<dbReference type="EC" id="2.7.1.180" evidence="1 10"/>
<evidence type="ECO:0000256" key="10">
    <source>
        <dbReference type="PIRNR" id="PIRNR006268"/>
    </source>
</evidence>
<dbReference type="InterPro" id="IPR003374">
    <property type="entry name" value="ApbE-like_sf"/>
</dbReference>
<evidence type="ECO:0000256" key="4">
    <source>
        <dbReference type="ARBA" id="ARBA00022679"/>
    </source>
</evidence>
<evidence type="ECO:0000256" key="1">
    <source>
        <dbReference type="ARBA" id="ARBA00011955"/>
    </source>
</evidence>
<evidence type="ECO:0000256" key="2">
    <source>
        <dbReference type="ARBA" id="ARBA00016337"/>
    </source>
</evidence>
<evidence type="ECO:0000256" key="11">
    <source>
        <dbReference type="PIRSR" id="PIRSR006268-2"/>
    </source>
</evidence>
<evidence type="ECO:0000256" key="6">
    <source>
        <dbReference type="ARBA" id="ARBA00022827"/>
    </source>
</evidence>
<keyword evidence="12" id="KW-0997">Cell inner membrane</keyword>
<keyword evidence="12" id="KW-1003">Cell membrane</keyword>
<evidence type="ECO:0000256" key="12">
    <source>
        <dbReference type="RuleBase" id="RU363002"/>
    </source>
</evidence>
<protein>
    <recommendedName>
        <fullName evidence="2 10">FAD:protein FMN transferase</fullName>
        <ecNumber evidence="1 10">2.7.1.180</ecNumber>
    </recommendedName>
    <alternativeName>
        <fullName evidence="8 10">Flavin transferase</fullName>
    </alternativeName>
</protein>
<organism evidence="13 14">
    <name type="scientific">Candidatus Limadaptatus stercorigallinarum</name>
    <dbReference type="NCBI Taxonomy" id="2840845"/>
    <lineage>
        <taxon>Bacteria</taxon>
        <taxon>Bacillati</taxon>
        <taxon>Bacillota</taxon>
        <taxon>Clostridia</taxon>
        <taxon>Eubacteriales</taxon>
        <taxon>Candidatus Limadaptatus</taxon>
    </lineage>
</organism>
<dbReference type="InterPro" id="IPR024932">
    <property type="entry name" value="ApbE"/>
</dbReference>
<keyword evidence="5 10" id="KW-0479">Metal-binding</keyword>
<dbReference type="EMBL" id="DVMN01000007">
    <property type="protein sequence ID" value="HIU20714.1"/>
    <property type="molecule type" value="Genomic_DNA"/>
</dbReference>
<proteinExistence type="inferred from homology"/>
<evidence type="ECO:0000256" key="3">
    <source>
        <dbReference type="ARBA" id="ARBA00022630"/>
    </source>
</evidence>
<feature type="binding site" evidence="11">
    <location>
        <position position="282"/>
    </location>
    <ligand>
        <name>Mg(2+)</name>
        <dbReference type="ChEBI" id="CHEBI:18420"/>
    </ligand>
</feature>